<proteinExistence type="predicted"/>
<accession>A0A914RVT7</accession>
<dbReference type="Pfam" id="PF01431">
    <property type="entry name" value="Peptidase_M13"/>
    <property type="match status" value="1"/>
</dbReference>
<dbReference type="WBParaSite" id="PEQ_0000612401-mRNA-1">
    <property type="protein sequence ID" value="PEQ_0000612401-mRNA-1"/>
    <property type="gene ID" value="PEQ_0000612401"/>
</dbReference>
<dbReference type="GO" id="GO:0006508">
    <property type="term" value="P:proteolysis"/>
    <property type="evidence" value="ECO:0007669"/>
    <property type="project" value="InterPro"/>
</dbReference>
<feature type="domain" description="Peptidase M13 C-terminal" evidence="1">
    <location>
        <begin position="1"/>
        <end position="42"/>
    </location>
</feature>
<name>A0A914RVT7_PAREQ</name>
<dbReference type="InterPro" id="IPR018497">
    <property type="entry name" value="Peptidase_M13_C"/>
</dbReference>
<reference evidence="3" key="1">
    <citation type="submission" date="2022-11" db="UniProtKB">
        <authorList>
            <consortium name="WormBaseParasite"/>
        </authorList>
    </citation>
    <scope>IDENTIFICATION</scope>
</reference>
<evidence type="ECO:0000259" key="1">
    <source>
        <dbReference type="Pfam" id="PF01431"/>
    </source>
</evidence>
<dbReference type="GO" id="GO:0004222">
    <property type="term" value="F:metalloendopeptidase activity"/>
    <property type="evidence" value="ECO:0007669"/>
    <property type="project" value="InterPro"/>
</dbReference>
<dbReference type="Proteomes" id="UP000887564">
    <property type="component" value="Unplaced"/>
</dbReference>
<evidence type="ECO:0000313" key="3">
    <source>
        <dbReference type="WBParaSite" id="PEQ_0000612401-mRNA-1"/>
    </source>
</evidence>
<organism evidence="2 3">
    <name type="scientific">Parascaris equorum</name>
    <name type="common">Equine roundworm</name>
    <dbReference type="NCBI Taxonomy" id="6256"/>
    <lineage>
        <taxon>Eukaryota</taxon>
        <taxon>Metazoa</taxon>
        <taxon>Ecdysozoa</taxon>
        <taxon>Nematoda</taxon>
        <taxon>Chromadorea</taxon>
        <taxon>Rhabditida</taxon>
        <taxon>Spirurina</taxon>
        <taxon>Ascaridomorpha</taxon>
        <taxon>Ascaridoidea</taxon>
        <taxon>Ascarididae</taxon>
        <taxon>Parascaris</taxon>
    </lineage>
</organism>
<dbReference type="PROSITE" id="PS51885">
    <property type="entry name" value="NEPRILYSIN"/>
    <property type="match status" value="1"/>
</dbReference>
<dbReference type="Gene3D" id="3.40.390.10">
    <property type="entry name" value="Collagenase (Catalytic Domain)"/>
    <property type="match status" value="1"/>
</dbReference>
<dbReference type="InterPro" id="IPR000718">
    <property type="entry name" value="Peptidase_M13"/>
</dbReference>
<protein>
    <submittedName>
        <fullName evidence="3">Peptidase M13 C-terminal domain-containing protein</fullName>
    </submittedName>
</protein>
<dbReference type="SUPFAM" id="SSF55486">
    <property type="entry name" value="Metalloproteases ('zincins'), catalytic domain"/>
    <property type="match status" value="1"/>
</dbReference>
<keyword evidence="2" id="KW-1185">Reference proteome</keyword>
<sequence>MTDPHSPSKYRIFGTIQNFPAFRSAFSCPPDLAYGPKRHCSVPTWETTMISWKESRHENFDEDNAVNMTKCGYGDADCLRPEDPLIFQYGVKSATE</sequence>
<dbReference type="InterPro" id="IPR024079">
    <property type="entry name" value="MetalloPept_cat_dom_sf"/>
</dbReference>
<evidence type="ECO:0000313" key="2">
    <source>
        <dbReference type="Proteomes" id="UP000887564"/>
    </source>
</evidence>
<dbReference type="AlphaFoldDB" id="A0A914RVT7"/>